<dbReference type="EMBL" id="BK015653">
    <property type="protein sequence ID" value="DAE18279.1"/>
    <property type="molecule type" value="Genomic_DNA"/>
</dbReference>
<keyword evidence="2" id="KW-0460">Magnesium</keyword>
<evidence type="ECO:0000259" key="3">
    <source>
        <dbReference type="Pfam" id="PF01541"/>
    </source>
</evidence>
<proteinExistence type="predicted"/>
<evidence type="ECO:0000256" key="2">
    <source>
        <dbReference type="ARBA" id="ARBA00022842"/>
    </source>
</evidence>
<dbReference type="InterPro" id="IPR000305">
    <property type="entry name" value="GIY-YIG_endonuc"/>
</dbReference>
<name>A0A8S5QGA3_9CAUD</name>
<organism evidence="4">
    <name type="scientific">Siphoviridae sp. cteHV32</name>
    <dbReference type="NCBI Taxonomy" id="2825588"/>
    <lineage>
        <taxon>Viruses</taxon>
        <taxon>Duplodnaviria</taxon>
        <taxon>Heunggongvirae</taxon>
        <taxon>Uroviricota</taxon>
        <taxon>Caudoviricetes</taxon>
    </lineage>
</organism>
<keyword evidence="4" id="KW-0378">Hydrolase</keyword>
<evidence type="ECO:0000313" key="4">
    <source>
        <dbReference type="EMBL" id="DAE18279.1"/>
    </source>
</evidence>
<keyword evidence="4" id="KW-0255">Endonuclease</keyword>
<keyword evidence="4" id="KW-0540">Nuclease</keyword>
<protein>
    <submittedName>
        <fullName evidence="4">Intron-associated endonuclease 1</fullName>
    </submittedName>
</protein>
<evidence type="ECO:0000256" key="1">
    <source>
        <dbReference type="ARBA" id="ARBA00001946"/>
    </source>
</evidence>
<dbReference type="SUPFAM" id="SSF82771">
    <property type="entry name" value="GIY-YIG endonuclease"/>
    <property type="match status" value="1"/>
</dbReference>
<dbReference type="GO" id="GO:0004519">
    <property type="term" value="F:endonuclease activity"/>
    <property type="evidence" value="ECO:0007669"/>
    <property type="project" value="UniProtKB-KW"/>
</dbReference>
<dbReference type="InterPro" id="IPR035901">
    <property type="entry name" value="GIY-YIG_endonuc_sf"/>
</dbReference>
<sequence length="193" mass="22430">MDYKKFRQAKAIEASNKKKLLKVNPKLDEGTGIYILWRTETHGYIGQSVKLLTRLAQHMSGYEQHIDRSMKAHGLYSEDNKNGYKIDFFHCPVSQLDEKEREYIQKAIDAGWIVKNKTGGGQDEGKEKIADYRPAKGYRDGIQQGKKTLARDLSHIIDTHLQITLKPEKQHNKTSIKAFEKFKEMLDERNYEK</sequence>
<accession>A0A8S5QGA3</accession>
<reference evidence="4" key="1">
    <citation type="journal article" date="2021" name="Proc. Natl. Acad. Sci. U.S.A.">
        <title>A Catalog of Tens of Thousands of Viruses from Human Metagenomes Reveals Hidden Associations with Chronic Diseases.</title>
        <authorList>
            <person name="Tisza M.J."/>
            <person name="Buck C.B."/>
        </authorList>
    </citation>
    <scope>NUCLEOTIDE SEQUENCE</scope>
    <source>
        <strain evidence="4">CteHV32</strain>
    </source>
</reference>
<dbReference type="Pfam" id="PF01541">
    <property type="entry name" value="GIY-YIG"/>
    <property type="match status" value="1"/>
</dbReference>
<feature type="domain" description="GIY-YIG" evidence="3">
    <location>
        <begin position="32"/>
        <end position="106"/>
    </location>
</feature>
<comment type="cofactor">
    <cofactor evidence="1">
        <name>Mg(2+)</name>
        <dbReference type="ChEBI" id="CHEBI:18420"/>
    </cofactor>
</comment>